<feature type="domain" description="AB hydrolase-1" evidence="2">
    <location>
        <begin position="27"/>
        <end position="265"/>
    </location>
</feature>
<dbReference type="PANTHER" id="PTHR43798">
    <property type="entry name" value="MONOACYLGLYCEROL LIPASE"/>
    <property type="match status" value="1"/>
</dbReference>
<dbReference type="RefSeq" id="WP_062373853.1">
    <property type="nucleotide sequence ID" value="NZ_LNCD01000123.1"/>
</dbReference>
<keyword evidence="4" id="KW-1185">Reference proteome</keyword>
<dbReference type="OrthoDB" id="9804723at2"/>
<dbReference type="InterPro" id="IPR050266">
    <property type="entry name" value="AB_hydrolase_sf"/>
</dbReference>
<organism evidence="3 4">
    <name type="scientific">Rhizobium altiplani</name>
    <dbReference type="NCBI Taxonomy" id="1864509"/>
    <lineage>
        <taxon>Bacteria</taxon>
        <taxon>Pseudomonadati</taxon>
        <taxon>Pseudomonadota</taxon>
        <taxon>Alphaproteobacteria</taxon>
        <taxon>Hyphomicrobiales</taxon>
        <taxon>Rhizobiaceae</taxon>
        <taxon>Rhizobium/Agrobacterium group</taxon>
        <taxon>Rhizobium</taxon>
    </lineage>
</organism>
<dbReference type="GO" id="GO:0016020">
    <property type="term" value="C:membrane"/>
    <property type="evidence" value="ECO:0007669"/>
    <property type="project" value="TreeGrafter"/>
</dbReference>
<dbReference type="EMBL" id="LNCD01000123">
    <property type="protein sequence ID" value="KWV44101.1"/>
    <property type="molecule type" value="Genomic_DNA"/>
</dbReference>
<comment type="caution">
    <text evidence="3">The sequence shown here is derived from an EMBL/GenBank/DDBJ whole genome shotgun (WGS) entry which is preliminary data.</text>
</comment>
<dbReference type="Proteomes" id="UP000068164">
    <property type="component" value="Unassembled WGS sequence"/>
</dbReference>
<dbReference type="PRINTS" id="PR00412">
    <property type="entry name" value="EPOXHYDRLASE"/>
</dbReference>
<protein>
    <submittedName>
        <fullName evidence="3">Hydrolase</fullName>
    </submittedName>
</protein>
<gene>
    <name evidence="3" type="ORF">AS026_17105</name>
</gene>
<dbReference type="GO" id="GO:0016787">
    <property type="term" value="F:hydrolase activity"/>
    <property type="evidence" value="ECO:0007669"/>
    <property type="project" value="UniProtKB-KW"/>
</dbReference>
<dbReference type="InterPro" id="IPR000639">
    <property type="entry name" value="Epox_hydrolase-like"/>
</dbReference>
<keyword evidence="1 3" id="KW-0378">Hydrolase</keyword>
<accession>A0A109J844</accession>
<dbReference type="AlphaFoldDB" id="A0A109J844"/>
<sequence length="300" mass="32617">MKVHTVTGGAGLRLHVREWGKEDAPSILFIHGWSQNHLCWKNQYESMLAEDFRLVALDLRGHGMSEAPLETEYYTEPQLWADDIAAVVDQLNLGSPVFVGWSYAGFIICDYLRAHGTAKVAGINFVGAATTLNNAGFGTLIGPGFLDHVIGATSEDLPGNIEAIRNFVRGCTYSQLPSEVFETAICWNMAVPAKIRAALLAREIDSDDVLTALAVPVLVTHGQEDTVILPAMGRHLLALCPEATASWYAATGHAPFLENPTRFNDELCRFADDAMVSRKGISSRLEGSTLAGTSPPYNRT</sequence>
<evidence type="ECO:0000313" key="4">
    <source>
        <dbReference type="Proteomes" id="UP000068164"/>
    </source>
</evidence>
<evidence type="ECO:0000256" key="1">
    <source>
        <dbReference type="ARBA" id="ARBA00022801"/>
    </source>
</evidence>
<evidence type="ECO:0000313" key="3">
    <source>
        <dbReference type="EMBL" id="KWV44101.1"/>
    </source>
</evidence>
<dbReference type="PANTHER" id="PTHR43798:SF31">
    <property type="entry name" value="AB HYDROLASE SUPERFAMILY PROTEIN YCLE"/>
    <property type="match status" value="1"/>
</dbReference>
<dbReference type="InterPro" id="IPR029058">
    <property type="entry name" value="AB_hydrolase_fold"/>
</dbReference>
<dbReference type="Pfam" id="PF12697">
    <property type="entry name" value="Abhydrolase_6"/>
    <property type="match status" value="1"/>
</dbReference>
<name>A0A109J844_9HYPH</name>
<dbReference type="PRINTS" id="PR00111">
    <property type="entry name" value="ABHYDROLASE"/>
</dbReference>
<dbReference type="SUPFAM" id="SSF53474">
    <property type="entry name" value="alpha/beta-Hydrolases"/>
    <property type="match status" value="1"/>
</dbReference>
<evidence type="ECO:0000259" key="2">
    <source>
        <dbReference type="Pfam" id="PF12697"/>
    </source>
</evidence>
<dbReference type="InterPro" id="IPR000073">
    <property type="entry name" value="AB_hydrolase_1"/>
</dbReference>
<dbReference type="Gene3D" id="3.40.50.1820">
    <property type="entry name" value="alpha/beta hydrolase"/>
    <property type="match status" value="1"/>
</dbReference>
<reference evidence="3 4" key="1">
    <citation type="submission" date="2015-11" db="EMBL/GenBank/DDBJ databases">
        <title>Draft Genome Sequence of the Strain BR 10423 (Rhizobium sp.) isolated from nodules of Mimosa pudica.</title>
        <authorList>
            <person name="Barauna A.C."/>
            <person name="Zilli J.E."/>
            <person name="Simoes-Araujo J.L."/>
            <person name="Reis V.M."/>
            <person name="James E.K."/>
            <person name="Reis F.B.Jr."/>
            <person name="Rouws L.F."/>
            <person name="Passos S.R."/>
            <person name="Gois S.R."/>
        </authorList>
    </citation>
    <scope>NUCLEOTIDE SEQUENCE [LARGE SCALE GENOMIC DNA]</scope>
    <source>
        <strain evidence="3 4">BR10423</strain>
    </source>
</reference>
<proteinExistence type="predicted"/>